<dbReference type="STRING" id="589385.SAMN05421504_101834"/>
<organism evidence="5 6">
    <name type="scientific">Amycolatopsis xylanica</name>
    <dbReference type="NCBI Taxonomy" id="589385"/>
    <lineage>
        <taxon>Bacteria</taxon>
        <taxon>Bacillati</taxon>
        <taxon>Actinomycetota</taxon>
        <taxon>Actinomycetes</taxon>
        <taxon>Pseudonocardiales</taxon>
        <taxon>Pseudonocardiaceae</taxon>
        <taxon>Amycolatopsis</taxon>
    </lineage>
</organism>
<dbReference type="RefSeq" id="WP_245757143.1">
    <property type="nucleotide sequence ID" value="NZ_FNON01000001.1"/>
</dbReference>
<feature type="compositionally biased region" description="Low complexity" evidence="3">
    <location>
        <begin position="779"/>
        <end position="790"/>
    </location>
</feature>
<dbReference type="PANTHER" id="PTHR16305:SF28">
    <property type="entry name" value="GUANYLATE CYCLASE DOMAIN-CONTAINING PROTEIN"/>
    <property type="match status" value="1"/>
</dbReference>
<evidence type="ECO:0000313" key="6">
    <source>
        <dbReference type="Proteomes" id="UP000199515"/>
    </source>
</evidence>
<keyword evidence="6" id="KW-1185">Reference proteome</keyword>
<evidence type="ECO:0000313" key="5">
    <source>
        <dbReference type="EMBL" id="SDW53218.1"/>
    </source>
</evidence>
<name>A0A1H2UBE4_9PSEU</name>
<accession>A0A1H2UBE4</accession>
<reference evidence="5 6" key="1">
    <citation type="submission" date="2016-10" db="EMBL/GenBank/DDBJ databases">
        <authorList>
            <person name="de Groot N.N."/>
        </authorList>
    </citation>
    <scope>NUCLEOTIDE SEQUENCE [LARGE SCALE GENOMIC DNA]</scope>
    <source>
        <strain evidence="5 6">CPCC 202699</strain>
    </source>
</reference>
<evidence type="ECO:0000256" key="3">
    <source>
        <dbReference type="SAM" id="MobiDB-lite"/>
    </source>
</evidence>
<dbReference type="Pfam" id="PF13191">
    <property type="entry name" value="AAA_16"/>
    <property type="match status" value="1"/>
</dbReference>
<dbReference type="InterPro" id="IPR011990">
    <property type="entry name" value="TPR-like_helical_dom_sf"/>
</dbReference>
<evidence type="ECO:0000256" key="2">
    <source>
        <dbReference type="ARBA" id="ARBA00022840"/>
    </source>
</evidence>
<proteinExistence type="predicted"/>
<dbReference type="PANTHER" id="PTHR16305">
    <property type="entry name" value="TESTICULAR SOLUBLE ADENYLYL CYCLASE"/>
    <property type="match status" value="1"/>
</dbReference>
<dbReference type="GO" id="GO:0004016">
    <property type="term" value="F:adenylate cyclase activity"/>
    <property type="evidence" value="ECO:0007669"/>
    <property type="project" value="TreeGrafter"/>
</dbReference>
<keyword evidence="2" id="KW-0067">ATP-binding</keyword>
<dbReference type="SUPFAM" id="SSF48452">
    <property type="entry name" value="TPR-like"/>
    <property type="match status" value="1"/>
</dbReference>
<feature type="region of interest" description="Disordered" evidence="3">
    <location>
        <begin position="753"/>
        <end position="796"/>
    </location>
</feature>
<keyword evidence="1" id="KW-0547">Nucleotide-binding</keyword>
<protein>
    <submittedName>
        <fullName evidence="5">AAA ATPase domain-containing protein</fullName>
    </submittedName>
</protein>
<evidence type="ECO:0000259" key="4">
    <source>
        <dbReference type="Pfam" id="PF13191"/>
    </source>
</evidence>
<dbReference type="GO" id="GO:0005737">
    <property type="term" value="C:cytoplasm"/>
    <property type="evidence" value="ECO:0007669"/>
    <property type="project" value="TreeGrafter"/>
</dbReference>
<dbReference type="SUPFAM" id="SSF52540">
    <property type="entry name" value="P-loop containing nucleoside triphosphate hydrolases"/>
    <property type="match status" value="1"/>
</dbReference>
<dbReference type="InterPro" id="IPR041664">
    <property type="entry name" value="AAA_16"/>
</dbReference>
<dbReference type="GO" id="GO:0005524">
    <property type="term" value="F:ATP binding"/>
    <property type="evidence" value="ECO:0007669"/>
    <property type="project" value="UniProtKB-KW"/>
</dbReference>
<dbReference type="EMBL" id="FNON01000001">
    <property type="protein sequence ID" value="SDW53218.1"/>
    <property type="molecule type" value="Genomic_DNA"/>
</dbReference>
<feature type="compositionally biased region" description="Basic residues" evidence="3">
    <location>
        <begin position="763"/>
        <end position="776"/>
    </location>
</feature>
<dbReference type="InterPro" id="IPR027417">
    <property type="entry name" value="P-loop_NTPase"/>
</dbReference>
<sequence length="796" mass="84969">MSVSDFAFRQPELAELLQGIARPGAFVVVEGEPGAGRSTLLGQVRPDDRLVLPARCVRLSRPAPLGPVIEAVSTAIDRWTAMADRLPPLAGALRPLLPELALPDLGDLGRHQTFRALRALLTLHERTVLVLDDVHEAEEETHDFLRYLASTPAPGLAVVASSAPRPRTPGRWWVPRDGVTARVVLKPLPATRIPAPDAAAVLERTGGVADAVRAVLAGGDETAWREVVASRVADLGAERAAVVEALAVLGGPASGEALAAVAQVTCAADAVLASMDAGLLIEQGPGRYAMRSPLVADAVYASIPGPRRCLLHLRAAHLLAAAAEPDATAVARQHRAAGDFAEGARWTAVAVDAATGKGQPGEAVLLLEAALRDPDLPRAAREEFAVRLSRELAFGLADEGTVGLLRAAVLDWPLSRTARGEIRLNLGRLLINQSVQVDAGRSEIELAVADLAHRRALLARGLASLALPHAGAVPVEENLRWLGKAEAAIAGISDVEVIAAVTANRLSGRMQLADPGVWQEVDRLPRSPRQAEVRRQVCRAYVNVADAAAWNGHYTRARACLAAARRLIRDEHQPYLEALATGTELRVDVAMGLLGEVETEARHLIERVGQASSLAAEPLLVLGWHDLGRGHRAAAQRHFDAAFAIGAGSAPLQASAFAGRVAVHLAAKDLAAARRLADDGVETVRRKNNWIWAAELMPYAVRVLLAQDELCLAEELTADTTRASRDAMPRSPTPLICFAMACWPRRRTTSLAPPNCSVAPARLTKRSRDRMPRPVRKNSPASASPRSASTRGRRWR</sequence>
<gene>
    <name evidence="5" type="ORF">SAMN05421504_101834</name>
</gene>
<evidence type="ECO:0000256" key="1">
    <source>
        <dbReference type="ARBA" id="ARBA00022741"/>
    </source>
</evidence>
<dbReference type="Proteomes" id="UP000199515">
    <property type="component" value="Unassembled WGS sequence"/>
</dbReference>
<dbReference type="AlphaFoldDB" id="A0A1H2UBE4"/>
<feature type="domain" description="Orc1-like AAA ATPase" evidence="4">
    <location>
        <begin position="9"/>
        <end position="153"/>
    </location>
</feature>